<evidence type="ECO:0000256" key="1">
    <source>
        <dbReference type="SAM" id="SignalP"/>
    </source>
</evidence>
<name>A0A2S7SR27_9BACT</name>
<dbReference type="Proteomes" id="UP000239872">
    <property type="component" value="Unassembled WGS sequence"/>
</dbReference>
<feature type="domain" description="HMA" evidence="2">
    <location>
        <begin position="21"/>
        <end position="88"/>
    </location>
</feature>
<dbReference type="Pfam" id="PF00403">
    <property type="entry name" value="HMA"/>
    <property type="match status" value="1"/>
</dbReference>
<keyword evidence="4" id="KW-1185">Reference proteome</keyword>
<comment type="caution">
    <text evidence="3">The sequence shown here is derived from an EMBL/GenBank/DDBJ whole genome shotgun (WGS) entry which is preliminary data.</text>
</comment>
<feature type="chain" id="PRO_5015515943" description="HMA domain-containing protein" evidence="1">
    <location>
        <begin position="19"/>
        <end position="167"/>
    </location>
</feature>
<dbReference type="CDD" id="cd00371">
    <property type="entry name" value="HMA"/>
    <property type="match status" value="1"/>
</dbReference>
<reference evidence="3 4" key="1">
    <citation type="submission" date="2018-01" db="EMBL/GenBank/DDBJ databases">
        <title>A novel member of the phylum Bacteroidetes isolated from glacier ice.</title>
        <authorList>
            <person name="Liu Q."/>
            <person name="Xin Y.-H."/>
        </authorList>
    </citation>
    <scope>NUCLEOTIDE SEQUENCE [LARGE SCALE GENOMIC DNA]</scope>
    <source>
        <strain evidence="3 4">RB1R16</strain>
    </source>
</reference>
<evidence type="ECO:0000313" key="4">
    <source>
        <dbReference type="Proteomes" id="UP000239872"/>
    </source>
</evidence>
<protein>
    <recommendedName>
        <fullName evidence="2">HMA domain-containing protein</fullName>
    </recommendedName>
</protein>
<dbReference type="SUPFAM" id="SSF55008">
    <property type="entry name" value="HMA, heavy metal-associated domain"/>
    <property type="match status" value="1"/>
</dbReference>
<dbReference type="Gene3D" id="3.30.70.100">
    <property type="match status" value="1"/>
</dbReference>
<dbReference type="PROSITE" id="PS50846">
    <property type="entry name" value="HMA_2"/>
    <property type="match status" value="1"/>
</dbReference>
<dbReference type="InterPro" id="IPR006121">
    <property type="entry name" value="HMA_dom"/>
</dbReference>
<feature type="signal peptide" evidence="1">
    <location>
        <begin position="1"/>
        <end position="18"/>
    </location>
</feature>
<evidence type="ECO:0000259" key="2">
    <source>
        <dbReference type="PROSITE" id="PS50846"/>
    </source>
</evidence>
<dbReference type="OrthoDB" id="667084at2"/>
<proteinExistence type="predicted"/>
<dbReference type="EMBL" id="PPSL01000006">
    <property type="protein sequence ID" value="PQJ09363.1"/>
    <property type="molecule type" value="Genomic_DNA"/>
</dbReference>
<evidence type="ECO:0000313" key="3">
    <source>
        <dbReference type="EMBL" id="PQJ09363.1"/>
    </source>
</evidence>
<keyword evidence="1" id="KW-0732">Signal</keyword>
<dbReference type="GO" id="GO:0046872">
    <property type="term" value="F:metal ion binding"/>
    <property type="evidence" value="ECO:0007669"/>
    <property type="project" value="InterPro"/>
</dbReference>
<dbReference type="RefSeq" id="WP_105040813.1">
    <property type="nucleotide sequence ID" value="NZ_PPSL01000006.1"/>
</dbReference>
<dbReference type="AlphaFoldDB" id="A0A2S7SR27"/>
<accession>A0A2S7SR27</accession>
<sequence>MKNILLVLALMLSIPSFAQIKSAELTASGLTCSMCSKAIYKSLQKISVIRDIKVDIKKSSYLITFRDEAEVSLDVIKKAVEDAGFSVASLKVTANFDKVEVGQNAQVNLQGNYYRFINVSKQTLQGVKTFEVVDKNYLPVKEYRRYEKSVVAESGGKRIYNVTLSKI</sequence>
<organism evidence="3 4">
    <name type="scientific">Flavipsychrobacter stenotrophus</name>
    <dbReference type="NCBI Taxonomy" id="2077091"/>
    <lineage>
        <taxon>Bacteria</taxon>
        <taxon>Pseudomonadati</taxon>
        <taxon>Bacteroidota</taxon>
        <taxon>Chitinophagia</taxon>
        <taxon>Chitinophagales</taxon>
        <taxon>Chitinophagaceae</taxon>
        <taxon>Flavipsychrobacter</taxon>
    </lineage>
</organism>
<gene>
    <name evidence="3" type="ORF">CJD36_019135</name>
</gene>
<dbReference type="InterPro" id="IPR036163">
    <property type="entry name" value="HMA_dom_sf"/>
</dbReference>